<evidence type="ECO:0000256" key="1">
    <source>
        <dbReference type="ARBA" id="ARBA00022741"/>
    </source>
</evidence>
<dbReference type="GO" id="GO:0003677">
    <property type="term" value="F:DNA binding"/>
    <property type="evidence" value="ECO:0007669"/>
    <property type="project" value="UniProtKB-KW"/>
</dbReference>
<dbReference type="Gene3D" id="1.25.40.10">
    <property type="entry name" value="Tetratricopeptide repeat domain"/>
    <property type="match status" value="1"/>
</dbReference>
<comment type="caution">
    <text evidence="4">The sequence shown here is derived from an EMBL/GenBank/DDBJ whole genome shotgun (WGS) entry which is preliminary data.</text>
</comment>
<dbReference type="Pfam" id="PF00196">
    <property type="entry name" value="GerE"/>
    <property type="match status" value="1"/>
</dbReference>
<dbReference type="GO" id="GO:0005737">
    <property type="term" value="C:cytoplasm"/>
    <property type="evidence" value="ECO:0007669"/>
    <property type="project" value="TreeGrafter"/>
</dbReference>
<dbReference type="SUPFAM" id="SSF52540">
    <property type="entry name" value="P-loop containing nucleoside triphosphate hydrolases"/>
    <property type="match status" value="1"/>
</dbReference>
<evidence type="ECO:0000313" key="4">
    <source>
        <dbReference type="EMBL" id="MBB4927436.1"/>
    </source>
</evidence>
<evidence type="ECO:0000259" key="3">
    <source>
        <dbReference type="PROSITE" id="PS50043"/>
    </source>
</evidence>
<dbReference type="PROSITE" id="PS50043">
    <property type="entry name" value="HTH_LUXR_2"/>
    <property type="match status" value="1"/>
</dbReference>
<organism evidence="4 5">
    <name type="scientific">Kitasatospora kifunensis</name>
    <name type="common">Streptomyces kifunensis</name>
    <dbReference type="NCBI Taxonomy" id="58351"/>
    <lineage>
        <taxon>Bacteria</taxon>
        <taxon>Bacillati</taxon>
        <taxon>Actinomycetota</taxon>
        <taxon>Actinomycetes</taxon>
        <taxon>Kitasatosporales</taxon>
        <taxon>Streptomycetaceae</taxon>
        <taxon>Kitasatospora</taxon>
    </lineage>
</organism>
<evidence type="ECO:0000313" key="5">
    <source>
        <dbReference type="Proteomes" id="UP000540506"/>
    </source>
</evidence>
<dbReference type="EMBL" id="JACHJV010000001">
    <property type="protein sequence ID" value="MBB4927436.1"/>
    <property type="molecule type" value="Genomic_DNA"/>
</dbReference>
<dbReference type="InterPro" id="IPR016032">
    <property type="entry name" value="Sig_transdc_resp-reg_C-effctor"/>
</dbReference>
<name>A0A7W7VYD9_KITKI</name>
<dbReference type="SUPFAM" id="SSF46894">
    <property type="entry name" value="C-terminal effector domain of the bipartite response regulators"/>
    <property type="match status" value="1"/>
</dbReference>
<dbReference type="InterPro" id="IPR036388">
    <property type="entry name" value="WH-like_DNA-bd_sf"/>
</dbReference>
<dbReference type="GO" id="GO:0004016">
    <property type="term" value="F:adenylate cyclase activity"/>
    <property type="evidence" value="ECO:0007669"/>
    <property type="project" value="TreeGrafter"/>
</dbReference>
<dbReference type="CDD" id="cd06170">
    <property type="entry name" value="LuxR_C_like"/>
    <property type="match status" value="1"/>
</dbReference>
<feature type="domain" description="HTH luxR-type" evidence="3">
    <location>
        <begin position="877"/>
        <end position="942"/>
    </location>
</feature>
<dbReference type="SMART" id="SM00421">
    <property type="entry name" value="HTH_LUXR"/>
    <property type="match status" value="1"/>
</dbReference>
<keyword evidence="1" id="KW-0547">Nucleotide-binding</keyword>
<dbReference type="PANTHER" id="PTHR16305:SF35">
    <property type="entry name" value="TRANSCRIPTIONAL ACTIVATOR DOMAIN"/>
    <property type="match status" value="1"/>
</dbReference>
<dbReference type="PROSITE" id="PS00622">
    <property type="entry name" value="HTH_LUXR_1"/>
    <property type="match status" value="1"/>
</dbReference>
<dbReference type="Gene3D" id="1.10.10.10">
    <property type="entry name" value="Winged helix-like DNA-binding domain superfamily/Winged helix DNA-binding domain"/>
    <property type="match status" value="1"/>
</dbReference>
<dbReference type="InterPro" id="IPR027417">
    <property type="entry name" value="P-loop_NTPase"/>
</dbReference>
<dbReference type="AlphaFoldDB" id="A0A7W7VYD9"/>
<dbReference type="InterPro" id="IPR000792">
    <property type="entry name" value="Tscrpt_reg_LuxR_C"/>
</dbReference>
<sequence length="953" mass="99802">MTRLSGACGKSPDTTAYAGVRALLRPLALPCSGGSEHPLLRGNARAALPALRPGSVTERPFTAAAAYPVFHGLYRLMADLLAQRPVALVLDDAERCDEYSLRWLDFLLRRAGELPLLVVLAHRPGATPAEFAPRAADAWADLAARRLATTLPLPPLTPAAVEELARQSFTGPVCPSFAERLTAVSGGNPRTLTRLLRELRRDGVSPDSGGRPRATELGGQLLARSVRALLDRHPAWVREVALAIAVLGEGGTAHPGQGGPILSAVTPPGRGRRLGVQGPARATVQALGALAGVSPAQVEQALTVLRHAEALEGALEGVLEGAPEEVLEGAREPERVALANDAVRCAVLGSVDARRLAELRTRAALLLSDEGRPAEEVAELLVLLPGPPAPWMVALLRDAAEAAASRGAPAAVARYLRRVLTAQPQDVRARLQLAAALAESDPQGAAALLGAALEGAVDARSRARFALQYALTCPTVRHSGAAVRELDRAMEALRADLVPGAPAADRQLYERLRAARLVVGAAERGRPPVAVGLIRLPAAGADTPGQLRASALAAQLTALEGRSLRRTVERARGVLAEPPEASDGWSLTASAFALGLADQSEEALAGLDRVLGHLQVGEAGWTRPVALAHRALVLHRNGAVPEALADARAALAGCPEDASRARPALPRIVLAGVLIERGEPKRAEELLDGLAPPGPDCDALEQPLYLLTRARARWAARDRETALRLLLDCGRAQREAGVGNPVLAPWWVDACRLLAVLDRVGEARELAAQGSELALHWGSPRALGLAALARGAIASGPAGVQLLGEAVERLSHSPARIEQAKAELALGRALLAMGELRGAREHLRVAADLARSRGALALAGAARRLLLEAGGRMAEITASRADMLTEMERRVARLAVGGASNRQIAASLFVTVRTVETHLTSVYRKLGVTRRTGLAAALPGSTATGVRALASLP</sequence>
<proteinExistence type="predicted"/>
<keyword evidence="2" id="KW-0067">ATP-binding</keyword>
<dbReference type="InterPro" id="IPR011990">
    <property type="entry name" value="TPR-like_helical_dom_sf"/>
</dbReference>
<dbReference type="PANTHER" id="PTHR16305">
    <property type="entry name" value="TESTICULAR SOLUBLE ADENYLYL CYCLASE"/>
    <property type="match status" value="1"/>
</dbReference>
<reference evidence="4 5" key="1">
    <citation type="submission" date="2020-08" db="EMBL/GenBank/DDBJ databases">
        <title>Sequencing the genomes of 1000 actinobacteria strains.</title>
        <authorList>
            <person name="Klenk H.-P."/>
        </authorList>
    </citation>
    <scope>NUCLEOTIDE SEQUENCE [LARGE SCALE GENOMIC DNA]</scope>
    <source>
        <strain evidence="4 5">DSM 41654</strain>
    </source>
</reference>
<accession>A0A7W7VYD9</accession>
<keyword evidence="5" id="KW-1185">Reference proteome</keyword>
<keyword evidence="4" id="KW-0238">DNA-binding</keyword>
<gene>
    <name evidence="4" type="ORF">FHR34_006429</name>
</gene>
<dbReference type="SUPFAM" id="SSF48452">
    <property type="entry name" value="TPR-like"/>
    <property type="match status" value="1"/>
</dbReference>
<dbReference type="GO" id="GO:0006355">
    <property type="term" value="P:regulation of DNA-templated transcription"/>
    <property type="evidence" value="ECO:0007669"/>
    <property type="project" value="InterPro"/>
</dbReference>
<dbReference type="PRINTS" id="PR00038">
    <property type="entry name" value="HTHLUXR"/>
</dbReference>
<dbReference type="Proteomes" id="UP000540506">
    <property type="component" value="Unassembled WGS sequence"/>
</dbReference>
<evidence type="ECO:0000256" key="2">
    <source>
        <dbReference type="ARBA" id="ARBA00022840"/>
    </source>
</evidence>
<dbReference type="GO" id="GO:0005524">
    <property type="term" value="F:ATP binding"/>
    <property type="evidence" value="ECO:0007669"/>
    <property type="project" value="UniProtKB-KW"/>
</dbReference>
<protein>
    <submittedName>
        <fullName evidence="4">DNA-binding CsgD family transcriptional regulator</fullName>
    </submittedName>
</protein>